<accession>A0A5B6ZRH8</accession>
<protein>
    <recommendedName>
        <fullName evidence="2">NAC domain-containing protein</fullName>
    </recommendedName>
</protein>
<evidence type="ECO:0000313" key="1">
    <source>
        <dbReference type="EMBL" id="MPA45323.1"/>
    </source>
</evidence>
<gene>
    <name evidence="1" type="ORF">Din_014764</name>
</gene>
<proteinExistence type="predicted"/>
<sequence length="187" mass="21019">MYNLPKTTKNEWVICRIFQKSSDGKKINVSGLVRMTSYADESRPSNLPPLMDCSAYDHDQTRSTTGDTSHVTCFSNPMEDKEPHKDMVDTFNSTTLLASSSSSKSSDLSPASLHFPKVSVPNSFFSTQNMPNIENMQFQDSFLTQDQSILSIFLQNKRNLSTEMGQMSYEDPITSAGPVDLDCLWNY</sequence>
<dbReference type="EMBL" id="GHES01014764">
    <property type="protein sequence ID" value="MPA45323.1"/>
    <property type="molecule type" value="Transcribed_RNA"/>
</dbReference>
<reference evidence="1" key="1">
    <citation type="submission" date="2019-08" db="EMBL/GenBank/DDBJ databases">
        <title>Reference gene set and small RNA set construction with multiple tissues from Davidia involucrata Baill.</title>
        <authorList>
            <person name="Yang H."/>
            <person name="Zhou C."/>
            <person name="Li G."/>
            <person name="Wang J."/>
            <person name="Gao P."/>
            <person name="Wang M."/>
            <person name="Wang R."/>
            <person name="Zhao Y."/>
        </authorList>
    </citation>
    <scope>NUCLEOTIDE SEQUENCE</scope>
    <source>
        <tissue evidence="1">Mixed with DoveR01_LX</tissue>
    </source>
</reference>
<dbReference type="AlphaFoldDB" id="A0A5B6ZRH8"/>
<name>A0A5B6ZRH8_DAVIN</name>
<evidence type="ECO:0008006" key="2">
    <source>
        <dbReference type="Google" id="ProtNLM"/>
    </source>
</evidence>
<organism evidence="1">
    <name type="scientific">Davidia involucrata</name>
    <name type="common">Dove tree</name>
    <dbReference type="NCBI Taxonomy" id="16924"/>
    <lineage>
        <taxon>Eukaryota</taxon>
        <taxon>Viridiplantae</taxon>
        <taxon>Streptophyta</taxon>
        <taxon>Embryophyta</taxon>
        <taxon>Tracheophyta</taxon>
        <taxon>Spermatophyta</taxon>
        <taxon>Magnoliopsida</taxon>
        <taxon>eudicotyledons</taxon>
        <taxon>Gunneridae</taxon>
        <taxon>Pentapetalae</taxon>
        <taxon>asterids</taxon>
        <taxon>Cornales</taxon>
        <taxon>Nyssaceae</taxon>
        <taxon>Davidia</taxon>
    </lineage>
</organism>